<dbReference type="GO" id="GO:0015031">
    <property type="term" value="P:protein transport"/>
    <property type="evidence" value="ECO:0007669"/>
    <property type="project" value="UniProtKB-KW"/>
</dbReference>
<dbReference type="InterPro" id="IPR036322">
    <property type="entry name" value="WD40_repeat_dom_sf"/>
</dbReference>
<dbReference type="AlphaFoldDB" id="A0A9P0QLM7"/>
<dbReference type="Pfam" id="PF21032">
    <property type="entry name" value="PROPPIN"/>
    <property type="match status" value="1"/>
</dbReference>
<comment type="subcellular location">
    <subcellularLocation>
        <location evidence="1">Endomembrane system</location>
        <topology evidence="1">Peripheral membrane protein</topology>
    </subcellularLocation>
    <subcellularLocation>
        <location evidence="8">Vacuole membrane</location>
    </subcellularLocation>
</comment>
<dbReference type="Pfam" id="PF00400">
    <property type="entry name" value="WD40"/>
    <property type="match status" value="1"/>
</dbReference>
<dbReference type="InterPro" id="IPR015943">
    <property type="entry name" value="WD40/YVTN_repeat-like_dom_sf"/>
</dbReference>
<name>A0A9P0QLM7_9ASCO</name>
<evidence type="ECO:0000256" key="8">
    <source>
        <dbReference type="ARBA" id="ARBA00037813"/>
    </source>
</evidence>
<evidence type="ECO:0000256" key="1">
    <source>
        <dbReference type="ARBA" id="ARBA00004184"/>
    </source>
</evidence>
<keyword evidence="4" id="KW-0853">WD repeat</keyword>
<evidence type="ECO:0000256" key="4">
    <source>
        <dbReference type="ARBA" id="ARBA00022574"/>
    </source>
</evidence>
<reference evidence="10" key="1">
    <citation type="submission" date="2022-03" db="EMBL/GenBank/DDBJ databases">
        <authorList>
            <person name="Legras J.-L."/>
            <person name="Devillers H."/>
            <person name="Grondin C."/>
        </authorList>
    </citation>
    <scope>NUCLEOTIDE SEQUENCE</scope>
    <source>
        <strain evidence="10">CLIB 1423</strain>
    </source>
</reference>
<feature type="region of interest" description="Disordered" evidence="9">
    <location>
        <begin position="387"/>
        <end position="411"/>
    </location>
</feature>
<feature type="region of interest" description="Disordered" evidence="9">
    <location>
        <begin position="153"/>
        <end position="180"/>
    </location>
</feature>
<keyword evidence="2" id="KW-0813">Transport</keyword>
<dbReference type="GO" id="GO:0005774">
    <property type="term" value="C:vacuolar membrane"/>
    <property type="evidence" value="ECO:0007669"/>
    <property type="project" value="UniProtKB-SubCell"/>
</dbReference>
<dbReference type="InterPro" id="IPR048720">
    <property type="entry name" value="PROPPIN"/>
</dbReference>
<sequence>MTIINSLEFNQDYSCVTVSTDEYYKIYNCDPFGEFYSSSGVRTTTSGGEYSSNLSQNHQYQNQLQPTSFFKMLFSTSLTIIVPKNPTPTGGRLLKLYNLKQNLKICELSFPSRIVDVKLNRKRLCIIVESGHIYIYDLSCVRLVKVLEIEPPVRSNPSHSQSQNHRPSDPLSPPYPSSSSTSSYSFVGDLSADDKSYLVLPLSVTKSSTDLFNKDRKSSNPGSSSPSTPRLAPVDDNLSRIIEFTHKSKNLDLQPSQLTTVEDLNKHSNGWVLVYDTIHLRPKLIYKAHDSSIAKISISNDASKIATASSKGTIIRTCTLSTGASEDDDEEDMVMDESLKRLRISHFTNLRRGHNLTKVTCLSFSLDNNVLGCASDSGTIHFFKLDEPDSLSDPSLDDDSSTEGMAKSSDDLNDNLASLLIEEQQKEQQEQQQRQQHQQQQQSQHLQQDSSQSMDHTVSHSYFHNLKNMSLLNNTYTKSILKKLPYKGYLENLWEPPRRSFAYVKIPEPEGSKVEIGFVSSMQVVLASYSTGEFYHYQLPNREREREEAILVSEYKLT</sequence>
<keyword evidence="11" id="KW-1185">Reference proteome</keyword>
<evidence type="ECO:0000256" key="9">
    <source>
        <dbReference type="SAM" id="MobiDB-lite"/>
    </source>
</evidence>
<dbReference type="PANTHER" id="PTHR11227">
    <property type="entry name" value="WD-REPEAT PROTEIN INTERACTING WITH PHOSPHOINOSIDES WIPI -RELATED"/>
    <property type="match status" value="1"/>
</dbReference>
<organism evidence="10 11">
    <name type="scientific">[Candida] railenensis</name>
    <dbReference type="NCBI Taxonomy" id="45579"/>
    <lineage>
        <taxon>Eukaryota</taxon>
        <taxon>Fungi</taxon>
        <taxon>Dikarya</taxon>
        <taxon>Ascomycota</taxon>
        <taxon>Saccharomycotina</taxon>
        <taxon>Pichiomycetes</taxon>
        <taxon>Debaryomycetaceae</taxon>
        <taxon>Kurtzmaniella</taxon>
    </lineage>
</organism>
<feature type="region of interest" description="Disordered" evidence="9">
    <location>
        <begin position="424"/>
        <end position="455"/>
    </location>
</feature>
<evidence type="ECO:0000256" key="2">
    <source>
        <dbReference type="ARBA" id="ARBA00022448"/>
    </source>
</evidence>
<comment type="similarity">
    <text evidence="7">Belongs to the WD repeat PROPPIN family.</text>
</comment>
<dbReference type="GO" id="GO:0012505">
    <property type="term" value="C:endomembrane system"/>
    <property type="evidence" value="ECO:0007669"/>
    <property type="project" value="UniProtKB-SubCell"/>
</dbReference>
<feature type="compositionally biased region" description="Low complexity" evidence="9">
    <location>
        <begin position="430"/>
        <end position="453"/>
    </location>
</feature>
<evidence type="ECO:0000313" key="10">
    <source>
        <dbReference type="EMBL" id="CAH2351436.1"/>
    </source>
</evidence>
<evidence type="ECO:0000256" key="5">
    <source>
        <dbReference type="ARBA" id="ARBA00022737"/>
    </source>
</evidence>
<evidence type="ECO:0000256" key="3">
    <source>
        <dbReference type="ARBA" id="ARBA00022554"/>
    </source>
</evidence>
<accession>A0A9P0QLM7</accession>
<proteinExistence type="inferred from homology"/>
<feature type="compositionally biased region" description="Low complexity" evidence="9">
    <location>
        <begin position="219"/>
        <end position="229"/>
    </location>
</feature>
<feature type="region of interest" description="Disordered" evidence="9">
    <location>
        <begin position="211"/>
        <end position="233"/>
    </location>
</feature>
<dbReference type="SUPFAM" id="SSF50978">
    <property type="entry name" value="WD40 repeat-like"/>
    <property type="match status" value="1"/>
</dbReference>
<protein>
    <submittedName>
        <fullName evidence="10">Autophagy-related protein 21</fullName>
    </submittedName>
</protein>
<keyword evidence="3" id="KW-0926">Vacuole</keyword>
<evidence type="ECO:0000256" key="6">
    <source>
        <dbReference type="ARBA" id="ARBA00022927"/>
    </source>
</evidence>
<feature type="compositionally biased region" description="Polar residues" evidence="9">
    <location>
        <begin position="155"/>
        <end position="165"/>
    </location>
</feature>
<dbReference type="SMART" id="SM00320">
    <property type="entry name" value="WD40"/>
    <property type="match status" value="2"/>
</dbReference>
<keyword evidence="6" id="KW-0653">Protein transport</keyword>
<dbReference type="Proteomes" id="UP000837801">
    <property type="component" value="Unassembled WGS sequence"/>
</dbReference>
<dbReference type="OrthoDB" id="1667587at2759"/>
<dbReference type="EMBL" id="CAKXYY010000003">
    <property type="protein sequence ID" value="CAH2351436.1"/>
    <property type="molecule type" value="Genomic_DNA"/>
</dbReference>
<dbReference type="Gene3D" id="2.130.10.10">
    <property type="entry name" value="YVTN repeat-like/Quinoprotein amine dehydrogenase"/>
    <property type="match status" value="1"/>
</dbReference>
<keyword evidence="5" id="KW-0677">Repeat</keyword>
<dbReference type="InterPro" id="IPR001680">
    <property type="entry name" value="WD40_rpt"/>
</dbReference>
<evidence type="ECO:0000313" key="11">
    <source>
        <dbReference type="Proteomes" id="UP000837801"/>
    </source>
</evidence>
<comment type="caution">
    <text evidence="10">The sequence shown here is derived from an EMBL/GenBank/DDBJ whole genome shotgun (WGS) entry which is preliminary data.</text>
</comment>
<gene>
    <name evidence="10" type="ORF">CLIB1423_03S06260</name>
</gene>
<evidence type="ECO:0000256" key="7">
    <source>
        <dbReference type="ARBA" id="ARBA00025740"/>
    </source>
</evidence>